<dbReference type="FunFam" id="1.10.10.2360:FF:000001">
    <property type="entry name" value="Nuclear pore complex protein Nup98-Nup96"/>
    <property type="match status" value="1"/>
</dbReference>
<keyword evidence="7" id="KW-0653">Protein transport</keyword>
<dbReference type="PANTHER" id="PTHR23198:SF6">
    <property type="entry name" value="NUCLEAR PORE COMPLEX PROTEIN NUP98-NUP96"/>
    <property type="match status" value="1"/>
</dbReference>
<keyword evidence="5" id="KW-0813">Transport</keyword>
<feature type="region of interest" description="Disordered" evidence="11">
    <location>
        <begin position="277"/>
        <end position="301"/>
    </location>
</feature>
<dbReference type="Pfam" id="PF13634">
    <property type="entry name" value="Nucleoporin_FG"/>
    <property type="match status" value="2"/>
</dbReference>
<evidence type="ECO:0000313" key="14">
    <source>
        <dbReference type="Proteomes" id="UP000614601"/>
    </source>
</evidence>
<accession>A0A811KXA0</accession>
<dbReference type="Pfam" id="PF21240">
    <property type="entry name" value="Nup98_GLEBS"/>
    <property type="match status" value="1"/>
</dbReference>
<keyword evidence="6" id="KW-0509">mRNA transport</keyword>
<dbReference type="GO" id="GO:0008139">
    <property type="term" value="F:nuclear localization sequence binding"/>
    <property type="evidence" value="ECO:0007669"/>
    <property type="project" value="TreeGrafter"/>
</dbReference>
<feature type="compositionally biased region" description="Basic and acidic residues" evidence="11">
    <location>
        <begin position="575"/>
        <end position="585"/>
    </location>
</feature>
<dbReference type="Proteomes" id="UP000783686">
    <property type="component" value="Unassembled WGS sequence"/>
</dbReference>
<feature type="region of interest" description="Disordered" evidence="11">
    <location>
        <begin position="476"/>
        <end position="502"/>
    </location>
</feature>
<organism evidence="13 14">
    <name type="scientific">Bursaphelenchus okinawaensis</name>
    <dbReference type="NCBI Taxonomy" id="465554"/>
    <lineage>
        <taxon>Eukaryota</taxon>
        <taxon>Metazoa</taxon>
        <taxon>Ecdysozoa</taxon>
        <taxon>Nematoda</taxon>
        <taxon>Chromadorea</taxon>
        <taxon>Rhabditida</taxon>
        <taxon>Tylenchina</taxon>
        <taxon>Tylenchomorpha</taxon>
        <taxon>Aphelenchoidea</taxon>
        <taxon>Aphelenchoididae</taxon>
        <taxon>Bursaphelenchus</taxon>
    </lineage>
</organism>
<evidence type="ECO:0000256" key="5">
    <source>
        <dbReference type="ARBA" id="ARBA00022448"/>
    </source>
</evidence>
<evidence type="ECO:0000256" key="7">
    <source>
        <dbReference type="ARBA" id="ARBA00022927"/>
    </source>
</evidence>
<protein>
    <recommendedName>
        <fullName evidence="4">Nuclear pore complex protein Nup98-Nup96</fullName>
    </recommendedName>
</protein>
<evidence type="ECO:0000256" key="11">
    <source>
        <dbReference type="SAM" id="MobiDB-lite"/>
    </source>
</evidence>
<feature type="region of interest" description="Disordered" evidence="11">
    <location>
        <begin position="223"/>
        <end position="250"/>
    </location>
</feature>
<keyword evidence="8" id="KW-0811">Translocation</keyword>
<evidence type="ECO:0000313" key="13">
    <source>
        <dbReference type="EMBL" id="CAD5220182.1"/>
    </source>
</evidence>
<dbReference type="Pfam" id="PF04096">
    <property type="entry name" value="Nucleoporin2"/>
    <property type="match status" value="1"/>
</dbReference>
<dbReference type="GO" id="GO:0031965">
    <property type="term" value="C:nuclear membrane"/>
    <property type="evidence" value="ECO:0007669"/>
    <property type="project" value="UniProtKB-SubCell"/>
</dbReference>
<name>A0A811KXA0_9BILA</name>
<dbReference type="InterPro" id="IPR025574">
    <property type="entry name" value="Nucleoporin_FG_rpt"/>
</dbReference>
<dbReference type="InterPro" id="IPR037665">
    <property type="entry name" value="Nucleoporin_S59-like"/>
</dbReference>
<dbReference type="PANTHER" id="PTHR23198">
    <property type="entry name" value="NUCLEOPORIN"/>
    <property type="match status" value="1"/>
</dbReference>
<keyword evidence="14" id="KW-1185">Reference proteome</keyword>
<dbReference type="GO" id="GO:0000973">
    <property type="term" value="P:post-transcriptional tethering of RNA polymerase II gene DNA at nuclear periphery"/>
    <property type="evidence" value="ECO:0007669"/>
    <property type="project" value="TreeGrafter"/>
</dbReference>
<dbReference type="AlphaFoldDB" id="A0A811KXA0"/>
<evidence type="ECO:0000256" key="2">
    <source>
        <dbReference type="ARBA" id="ARBA00004620"/>
    </source>
</evidence>
<evidence type="ECO:0000256" key="6">
    <source>
        <dbReference type="ARBA" id="ARBA00022816"/>
    </source>
</evidence>
<feature type="region of interest" description="Disordered" evidence="11">
    <location>
        <begin position="566"/>
        <end position="592"/>
    </location>
</feature>
<dbReference type="GO" id="GO:0006405">
    <property type="term" value="P:RNA export from nucleus"/>
    <property type="evidence" value="ECO:0007669"/>
    <property type="project" value="TreeGrafter"/>
</dbReference>
<evidence type="ECO:0000256" key="8">
    <source>
        <dbReference type="ARBA" id="ARBA00023010"/>
    </source>
</evidence>
<dbReference type="SUPFAM" id="SSF82215">
    <property type="entry name" value="C-terminal autoproteolytic domain of nucleoporin nup98"/>
    <property type="match status" value="1"/>
</dbReference>
<sequence>MFGSSLSSAPTGSTVKFEPVKGSDTMMRNGITQTIQTKLMCLSAMKPYESKCLEEIRVEDYQANRKQPAAGSTSTGFGSTMGVSSTGSSLFGNKPATGFGGAATTPSFNQPSTGGSLFGSTQNKPAGGLFGSTNTASPFGASTNTNTGTSLFGNKPAFGQQPTNSLFGSANTTATTQQSGFGFGAAKPTTSTGFGSTFGQTNTGTTSLFGQTQAKPLFGATTSQPSGSIFGSTSTQPAQGTSLFGSTATSQPGTTSIFGNTAAQPAAGTSLFGAPAQQNTGTTGSLFGGQQQNTGTTSLFGNTASTGTSLFGNTATQQPAFGGTSAFGAKPAGIGLFGATAQPQQQTTGFTLGGGAAQVAQPQQSVLQVPQQPLLITRDTEQILQQSILESQMSMYPYGTDELFRTISVKSTSEQATEAIKNKLEKERLLNTYTASKAADLSKDKSKPDDGLRKFNQCVLTANKPKVFSYKPLVQKNGLDDSKNESQNSELNDSNGFMSRSMNNKTQSFTELKTGLFIPNVMNSSKSRNDPKKLDTSIFKKDASKLDESVLSRKSILNHSLIPDASIIESPNNDGRGDGVRKEESVFSSTKNNSILAGSTEKQHSPKAVHFSNDQANVSTYSNGHDLSVRSVLSEADENSLNRILREGPCGIRISSRSIYTEPPLEELAQFVENNKVVIPESFKVGRVGYGSVLWEGKFGFSDVDLAKVIQFHRKEVVVYPDDKDKPPVGSELNRPAIICLEKVFPIDRTSKEYITDPNHPEVKRFSSLLEKKCLKMGCSFIDYDPEGGFWSFKVKHFSKYGFYDDDEDEETVVTKPAPLKQKQVEVQTENIVQMEDIDELLEAEPKSSALQLREKFLNFDESMRAPMIDPKRLFISESPDAVDRKRMRFTDDIMEFEELNIESLFGPLNPISFRRIGFMNSKSDDINVTVLKDPRPRSSCVKIETIKLVPTIESYMRLFLDKISKPELFDKLVNTDMLKMNPPSDLIRLVDDYLFKELRLNFSLEEIATKMNGFCEAMCLNPEDIRFSYQQRSGFVKWVVNELSHKLDQKLKELDKQPSSLYAPVYYSLLYGDFKRAIQLARQNGLNDLSMLIGLYSAGTKIPTRLLKCQKMAFEHCKEGSDPYRIRTYALLSHNLKFGRREKTVQLLKDLPILQVLAIQLSYFSSFKDPLSTSVEALPQLVSC</sequence>
<dbReference type="GO" id="GO:0044614">
    <property type="term" value="C:nuclear pore cytoplasmic filaments"/>
    <property type="evidence" value="ECO:0007669"/>
    <property type="project" value="TreeGrafter"/>
</dbReference>
<feature type="compositionally biased region" description="Polar residues" evidence="11">
    <location>
        <begin position="485"/>
        <end position="502"/>
    </location>
</feature>
<dbReference type="GO" id="GO:0034398">
    <property type="term" value="P:telomere tethering at nuclear periphery"/>
    <property type="evidence" value="ECO:0007669"/>
    <property type="project" value="TreeGrafter"/>
</dbReference>
<dbReference type="GO" id="GO:0006606">
    <property type="term" value="P:protein import into nucleus"/>
    <property type="evidence" value="ECO:0007669"/>
    <property type="project" value="TreeGrafter"/>
</dbReference>
<evidence type="ECO:0000256" key="1">
    <source>
        <dbReference type="ARBA" id="ARBA00004567"/>
    </source>
</evidence>
<dbReference type="OrthoDB" id="3797628at2759"/>
<dbReference type="InterPro" id="IPR007230">
    <property type="entry name" value="Nup98_auto-Pept-S59_dom"/>
</dbReference>
<dbReference type="Proteomes" id="UP000614601">
    <property type="component" value="Unassembled WGS sequence"/>
</dbReference>
<comment type="caution">
    <text evidence="13">The sequence shown here is derived from an EMBL/GenBank/DDBJ whole genome shotgun (WGS) entry which is preliminary data.</text>
</comment>
<dbReference type="GO" id="GO:0017056">
    <property type="term" value="F:structural constituent of nuclear pore"/>
    <property type="evidence" value="ECO:0007669"/>
    <property type="project" value="InterPro"/>
</dbReference>
<reference evidence="13" key="1">
    <citation type="submission" date="2020-09" db="EMBL/GenBank/DDBJ databases">
        <authorList>
            <person name="Kikuchi T."/>
        </authorList>
    </citation>
    <scope>NUCLEOTIDE SEQUENCE</scope>
    <source>
        <strain evidence="13">SH1</strain>
    </source>
</reference>
<comment type="similarity">
    <text evidence="3">Belongs to the nucleoporin GLFG family.</text>
</comment>
<evidence type="ECO:0000256" key="3">
    <source>
        <dbReference type="ARBA" id="ARBA00008926"/>
    </source>
</evidence>
<dbReference type="GO" id="GO:0003723">
    <property type="term" value="F:RNA binding"/>
    <property type="evidence" value="ECO:0007669"/>
    <property type="project" value="TreeGrafter"/>
</dbReference>
<gene>
    <name evidence="13" type="ORF">BOKJ2_LOCUS8816</name>
</gene>
<keyword evidence="9" id="KW-0906">Nuclear pore complex</keyword>
<feature type="compositionally biased region" description="Polar residues" evidence="11">
    <location>
        <begin position="1"/>
        <end position="14"/>
    </location>
</feature>
<evidence type="ECO:0000256" key="9">
    <source>
        <dbReference type="ARBA" id="ARBA00023132"/>
    </source>
</evidence>
<dbReference type="EMBL" id="CAJFCW020000004">
    <property type="protein sequence ID" value="CAG9113315.1"/>
    <property type="molecule type" value="Genomic_DNA"/>
</dbReference>
<dbReference type="Gene3D" id="3.30.1610.10">
    <property type="entry name" value="Peptidase S59, nucleoporin"/>
    <property type="match status" value="1"/>
</dbReference>
<feature type="region of interest" description="Disordered" evidence="11">
    <location>
        <begin position="1"/>
        <end position="21"/>
    </location>
</feature>
<evidence type="ECO:0000256" key="10">
    <source>
        <dbReference type="ARBA" id="ARBA00023242"/>
    </source>
</evidence>
<proteinExistence type="inferred from homology"/>
<evidence type="ECO:0000256" key="4">
    <source>
        <dbReference type="ARBA" id="ARBA00013472"/>
    </source>
</evidence>
<dbReference type="EMBL" id="CAJFDH010000004">
    <property type="protein sequence ID" value="CAD5220182.1"/>
    <property type="molecule type" value="Genomic_DNA"/>
</dbReference>
<feature type="domain" description="Peptidase S59" evidence="12">
    <location>
        <begin position="656"/>
        <end position="798"/>
    </location>
</feature>
<dbReference type="PROSITE" id="PS51434">
    <property type="entry name" value="NUP_C"/>
    <property type="match status" value="1"/>
</dbReference>
<evidence type="ECO:0000259" key="12">
    <source>
        <dbReference type="PROSITE" id="PS51434"/>
    </source>
</evidence>
<dbReference type="Gene3D" id="1.10.10.2360">
    <property type="match status" value="1"/>
</dbReference>
<keyword evidence="10" id="KW-0539">Nucleus</keyword>
<dbReference type="InterPro" id="IPR036903">
    <property type="entry name" value="Nup98_auto-Pept-S59_dom_sf"/>
</dbReference>
<comment type="subcellular location">
    <subcellularLocation>
        <location evidence="2">Nucleus membrane</location>
        <topology evidence="2">Peripheral membrane protein</topology>
        <orientation evidence="2">Nucleoplasmic side</orientation>
    </subcellularLocation>
    <subcellularLocation>
        <location evidence="1">Nucleus</location>
        <location evidence="1">Nuclear pore complex</location>
    </subcellularLocation>
</comment>
<dbReference type="GO" id="GO:0051028">
    <property type="term" value="P:mRNA transport"/>
    <property type="evidence" value="ECO:0007669"/>
    <property type="project" value="UniProtKB-KW"/>
</dbReference>